<evidence type="ECO:0000313" key="10">
    <source>
        <dbReference type="Proteomes" id="UP001374803"/>
    </source>
</evidence>
<proteinExistence type="inferred from homology"/>
<dbReference type="RefSeq" id="WP_394838219.1">
    <property type="nucleotide sequence ID" value="NZ_CP089929.1"/>
</dbReference>
<dbReference type="GO" id="GO:0005524">
    <property type="term" value="F:ATP binding"/>
    <property type="evidence" value="ECO:0007669"/>
    <property type="project" value="UniProtKB-KW"/>
</dbReference>
<keyword evidence="4" id="KW-1003">Cell membrane</keyword>
<comment type="subcellular location">
    <subcellularLocation>
        <location evidence="1">Cell inner membrane</location>
        <topology evidence="1">Peripheral membrane protein</topology>
    </subcellularLocation>
</comment>
<evidence type="ECO:0000256" key="3">
    <source>
        <dbReference type="ARBA" id="ARBA00022448"/>
    </source>
</evidence>
<keyword evidence="5" id="KW-0547">Nucleotide-binding</keyword>
<dbReference type="InterPro" id="IPR013563">
    <property type="entry name" value="Oligopep_ABC_C"/>
</dbReference>
<sequence>MALSTPPLLRVRDLVTSFRTEHGSVRAVDGVSFDIGPGQTVGVVGESGCGKSVTALSLLRLIPSPPGTIESGSIELRGMDLLRLTEREMRDVRGNEISMVFQEPMTSLNPVYTVGAQIVEAILLHQKVSRREAYDATRELLRHVGISSPDTNVDAYPHQLSGGMRQRVMIAMALACRPALLIADEPTTALDVTIQAQILELIHQLQGELGMSILLITHDLGVIAEYTEHVIVMYAGRIVESGPVRHVLGRPRHPYTHGLMASVPRLAARKGPRDKQARLVRLPTIEGMVPDLRHLPSGCRFADRCKLVIDACHEKDPDLLPVDGEDQFARCIRWQEVGA</sequence>
<dbReference type="InterPro" id="IPR003593">
    <property type="entry name" value="AAA+_ATPase"/>
</dbReference>
<evidence type="ECO:0000256" key="7">
    <source>
        <dbReference type="ARBA" id="ARBA00023136"/>
    </source>
</evidence>
<dbReference type="EMBL" id="CP089983">
    <property type="protein sequence ID" value="WXB08548.1"/>
    <property type="molecule type" value="Genomic_DNA"/>
</dbReference>
<keyword evidence="3" id="KW-0813">Transport</keyword>
<dbReference type="PANTHER" id="PTHR43297">
    <property type="entry name" value="OLIGOPEPTIDE TRANSPORT ATP-BINDING PROTEIN APPD"/>
    <property type="match status" value="1"/>
</dbReference>
<evidence type="ECO:0000256" key="5">
    <source>
        <dbReference type="ARBA" id="ARBA00022741"/>
    </source>
</evidence>
<evidence type="ECO:0000259" key="8">
    <source>
        <dbReference type="PROSITE" id="PS50893"/>
    </source>
</evidence>
<dbReference type="InterPro" id="IPR027417">
    <property type="entry name" value="P-loop_NTPase"/>
</dbReference>
<dbReference type="Proteomes" id="UP001374803">
    <property type="component" value="Chromosome"/>
</dbReference>
<evidence type="ECO:0000256" key="1">
    <source>
        <dbReference type="ARBA" id="ARBA00004417"/>
    </source>
</evidence>
<dbReference type="Pfam" id="PF00005">
    <property type="entry name" value="ABC_tran"/>
    <property type="match status" value="1"/>
</dbReference>
<dbReference type="Gene3D" id="3.40.50.300">
    <property type="entry name" value="P-loop containing nucleotide triphosphate hydrolases"/>
    <property type="match status" value="1"/>
</dbReference>
<evidence type="ECO:0000256" key="4">
    <source>
        <dbReference type="ARBA" id="ARBA00022475"/>
    </source>
</evidence>
<dbReference type="InterPro" id="IPR050388">
    <property type="entry name" value="ABC_Ni/Peptide_Import"/>
</dbReference>
<dbReference type="PROSITE" id="PS00211">
    <property type="entry name" value="ABC_TRANSPORTER_1"/>
    <property type="match status" value="1"/>
</dbReference>
<dbReference type="SUPFAM" id="SSF52540">
    <property type="entry name" value="P-loop containing nucleoside triphosphate hydrolases"/>
    <property type="match status" value="1"/>
</dbReference>
<protein>
    <submittedName>
        <fullName evidence="9">ABC transporter ATP-binding protein</fullName>
    </submittedName>
</protein>
<keyword evidence="7" id="KW-0472">Membrane</keyword>
<feature type="domain" description="ABC transporter" evidence="8">
    <location>
        <begin position="9"/>
        <end position="260"/>
    </location>
</feature>
<accession>A0ABZ2LF83</accession>
<dbReference type="CDD" id="cd03257">
    <property type="entry name" value="ABC_NikE_OppD_transporters"/>
    <property type="match status" value="1"/>
</dbReference>
<gene>
    <name evidence="9" type="ORF">LVJ94_15035</name>
</gene>
<dbReference type="SMART" id="SM00382">
    <property type="entry name" value="AAA"/>
    <property type="match status" value="1"/>
</dbReference>
<evidence type="ECO:0000256" key="6">
    <source>
        <dbReference type="ARBA" id="ARBA00022840"/>
    </source>
</evidence>
<dbReference type="NCBIfam" id="TIGR01727">
    <property type="entry name" value="oligo_HPY"/>
    <property type="match status" value="1"/>
</dbReference>
<dbReference type="PROSITE" id="PS50893">
    <property type="entry name" value="ABC_TRANSPORTER_2"/>
    <property type="match status" value="1"/>
</dbReference>
<dbReference type="InterPro" id="IPR017871">
    <property type="entry name" value="ABC_transporter-like_CS"/>
</dbReference>
<evidence type="ECO:0000256" key="2">
    <source>
        <dbReference type="ARBA" id="ARBA00005417"/>
    </source>
</evidence>
<dbReference type="PANTHER" id="PTHR43297:SF2">
    <property type="entry name" value="DIPEPTIDE TRANSPORT ATP-BINDING PROTEIN DPPD"/>
    <property type="match status" value="1"/>
</dbReference>
<reference evidence="9" key="1">
    <citation type="submission" date="2021-12" db="EMBL/GenBank/DDBJ databases">
        <title>Discovery of the Pendulisporaceae a myxobacterial family with distinct sporulation behavior and unique specialized metabolism.</title>
        <authorList>
            <person name="Garcia R."/>
            <person name="Popoff A."/>
            <person name="Bader C.D."/>
            <person name="Loehr J."/>
            <person name="Walesch S."/>
            <person name="Walt C."/>
            <person name="Boldt J."/>
            <person name="Bunk B."/>
            <person name="Haeckl F.J.F.P.J."/>
            <person name="Gunesch A.P."/>
            <person name="Birkelbach J."/>
            <person name="Nuebel U."/>
            <person name="Pietschmann T."/>
            <person name="Bach T."/>
            <person name="Mueller R."/>
        </authorList>
    </citation>
    <scope>NUCLEOTIDE SEQUENCE</scope>
    <source>
        <strain evidence="9">MSr11367</strain>
    </source>
</reference>
<dbReference type="InterPro" id="IPR003439">
    <property type="entry name" value="ABC_transporter-like_ATP-bd"/>
</dbReference>
<keyword evidence="10" id="KW-1185">Reference proteome</keyword>
<name>A0ABZ2LF83_9BACT</name>
<dbReference type="Pfam" id="PF08352">
    <property type="entry name" value="oligo_HPY"/>
    <property type="match status" value="1"/>
</dbReference>
<organism evidence="9 10">
    <name type="scientific">Pendulispora rubella</name>
    <dbReference type="NCBI Taxonomy" id="2741070"/>
    <lineage>
        <taxon>Bacteria</taxon>
        <taxon>Pseudomonadati</taxon>
        <taxon>Myxococcota</taxon>
        <taxon>Myxococcia</taxon>
        <taxon>Myxococcales</taxon>
        <taxon>Sorangiineae</taxon>
        <taxon>Pendulisporaceae</taxon>
        <taxon>Pendulispora</taxon>
    </lineage>
</organism>
<comment type="similarity">
    <text evidence="2">Belongs to the ABC transporter superfamily.</text>
</comment>
<evidence type="ECO:0000313" key="9">
    <source>
        <dbReference type="EMBL" id="WXB08548.1"/>
    </source>
</evidence>
<keyword evidence="6 9" id="KW-0067">ATP-binding</keyword>